<dbReference type="Gene3D" id="3.30.160.840">
    <property type="match status" value="1"/>
</dbReference>
<evidence type="ECO:0000259" key="1">
    <source>
        <dbReference type="Pfam" id="PF01823"/>
    </source>
</evidence>
<sequence>MKNLLLFFTFCMFILASCDNDTQEEFIENSQDQIKSKAIILKERDPNSPLILSKKVTDESEVMLKSGNEPFKNYLGRSFKMNTLPLTDYTNFGPRVIDLEEYLINNPNGTYTDRIGYTDSYSFAYSRFYNFLEKSTVKKKVKGGFKLNLGLFSIGAKKSMERTFSKTTVEESNRVFGELHYLYLDSRYWLTTNSYDLKEMRYYLSKSFLNHLYNNTPSEFFETYGGFVMCDFVVGGKVNALYSGVYKGNESIEARGKDMNSDIGASYGKTVSGDFGIGRGYANGKELTNKFTDLRASVKTLGGIGAIAAFTNPEKISSINVDLTSWLSSLNNKNNHSIIEFSDDGLLPITELIREENLKYRIKIAISGNNNVVSEFREPILVYAHDEDNDYELIFLVTRYEDAVILHYDRYQDTNYTASIINKYTSKYKIKTVDRSEWLSYESPVPNDPYLTLTIYYAGYVPEFYPDQDPTDLVGDKMKKFVHNNRTYLISQNPAVKFAYSINDDYILDTYGIREWINNMLTMQLTDPDRQLDDYTIVAL</sequence>
<protein>
    <submittedName>
        <fullName evidence="3">Uncharacterized protein</fullName>
    </submittedName>
</protein>
<dbReference type="InterPro" id="IPR048467">
    <property type="entry name" value="MACPF_D3"/>
</dbReference>
<accession>A0A2N3IDJ8</accession>
<evidence type="ECO:0000313" key="3">
    <source>
        <dbReference type="EMBL" id="PKQ68370.1"/>
    </source>
</evidence>
<keyword evidence="4" id="KW-1185">Reference proteome</keyword>
<dbReference type="Proteomes" id="UP000233618">
    <property type="component" value="Unassembled WGS sequence"/>
</dbReference>
<dbReference type="RefSeq" id="WP_101308528.1">
    <property type="nucleotide sequence ID" value="NZ_MVDE01000004.1"/>
</dbReference>
<proteinExistence type="predicted"/>
<evidence type="ECO:0000259" key="2">
    <source>
        <dbReference type="Pfam" id="PF20785"/>
    </source>
</evidence>
<dbReference type="Pfam" id="PF01823">
    <property type="entry name" value="MACPF"/>
    <property type="match status" value="1"/>
</dbReference>
<dbReference type="EMBL" id="MVDE01000004">
    <property type="protein sequence ID" value="PKQ68370.1"/>
    <property type="molecule type" value="Genomic_DNA"/>
</dbReference>
<dbReference type="AlphaFoldDB" id="A0A2N3IDJ8"/>
<dbReference type="PROSITE" id="PS51257">
    <property type="entry name" value="PROKAR_LIPOPROTEIN"/>
    <property type="match status" value="1"/>
</dbReference>
<gene>
    <name evidence="3" type="ORF">BZG01_03895</name>
</gene>
<comment type="caution">
    <text evidence="3">The sequence shown here is derived from an EMBL/GenBank/DDBJ whole genome shotgun (WGS) entry which is preliminary data.</text>
</comment>
<feature type="domain" description="MACPF" evidence="1">
    <location>
        <begin position="194"/>
        <end position="362"/>
    </location>
</feature>
<name>A0A2N3IDJ8_9BACT</name>
<evidence type="ECO:0000313" key="4">
    <source>
        <dbReference type="Proteomes" id="UP000233618"/>
    </source>
</evidence>
<dbReference type="InterPro" id="IPR020864">
    <property type="entry name" value="MACPF"/>
</dbReference>
<reference evidence="3 4" key="1">
    <citation type="journal article" date="2017" name="Front. Microbiol.">
        <title>Labilibaculum manganireducens gen. nov., sp. nov. and Labilibaculum filiforme sp. nov., Novel Bacteroidetes Isolated from Subsurface Sediments of the Baltic Sea.</title>
        <authorList>
            <person name="Vandieken V."/>
            <person name="Marshall I.P."/>
            <person name="Niemann H."/>
            <person name="Engelen B."/>
            <person name="Cypionka H."/>
        </authorList>
    </citation>
    <scope>NUCLEOTIDE SEQUENCE [LARGE SCALE GENOMIC DNA]</scope>
    <source>
        <strain evidence="3 4">59.10-2M</strain>
    </source>
</reference>
<dbReference type="Pfam" id="PF20785">
    <property type="entry name" value="MACPF_D3"/>
    <property type="match status" value="1"/>
</dbReference>
<feature type="domain" description="MACPF protein D3" evidence="2">
    <location>
        <begin position="485"/>
        <end position="520"/>
    </location>
</feature>
<organism evidence="3 4">
    <name type="scientific">Labilibaculum manganireducens</name>
    <dbReference type="NCBI Taxonomy" id="1940525"/>
    <lineage>
        <taxon>Bacteria</taxon>
        <taxon>Pseudomonadati</taxon>
        <taxon>Bacteroidota</taxon>
        <taxon>Bacteroidia</taxon>
        <taxon>Marinilabiliales</taxon>
        <taxon>Marinifilaceae</taxon>
        <taxon>Labilibaculum</taxon>
    </lineage>
</organism>